<dbReference type="Proteomes" id="UP001231189">
    <property type="component" value="Unassembled WGS sequence"/>
</dbReference>
<name>A0AAD8PHL3_LOLMU</name>
<proteinExistence type="predicted"/>
<organism evidence="4 5">
    <name type="scientific">Lolium multiflorum</name>
    <name type="common">Italian ryegrass</name>
    <name type="synonym">Lolium perenne subsp. multiflorum</name>
    <dbReference type="NCBI Taxonomy" id="4521"/>
    <lineage>
        <taxon>Eukaryota</taxon>
        <taxon>Viridiplantae</taxon>
        <taxon>Streptophyta</taxon>
        <taxon>Embryophyta</taxon>
        <taxon>Tracheophyta</taxon>
        <taxon>Spermatophyta</taxon>
        <taxon>Magnoliopsida</taxon>
        <taxon>Liliopsida</taxon>
        <taxon>Poales</taxon>
        <taxon>Poaceae</taxon>
        <taxon>BOP clade</taxon>
        <taxon>Pooideae</taxon>
        <taxon>Poodae</taxon>
        <taxon>Poeae</taxon>
        <taxon>Poeae Chloroplast Group 2 (Poeae type)</taxon>
        <taxon>Loliodinae</taxon>
        <taxon>Loliinae</taxon>
        <taxon>Lolium</taxon>
    </lineage>
</organism>
<keyword evidence="5" id="KW-1185">Reference proteome</keyword>
<feature type="compositionally biased region" description="Basic and acidic residues" evidence="2">
    <location>
        <begin position="108"/>
        <end position="117"/>
    </location>
</feature>
<accession>A0AAD8PHL3</accession>
<gene>
    <name evidence="4" type="ORF">QYE76_037318</name>
</gene>
<feature type="region of interest" description="Disordered" evidence="2">
    <location>
        <begin position="1"/>
        <end position="48"/>
    </location>
</feature>
<feature type="region of interest" description="Disordered" evidence="2">
    <location>
        <begin position="220"/>
        <end position="253"/>
    </location>
</feature>
<reference evidence="4" key="1">
    <citation type="submission" date="2023-07" db="EMBL/GenBank/DDBJ databases">
        <title>A chromosome-level genome assembly of Lolium multiflorum.</title>
        <authorList>
            <person name="Chen Y."/>
            <person name="Copetti D."/>
            <person name="Kolliker R."/>
            <person name="Studer B."/>
        </authorList>
    </citation>
    <scope>NUCLEOTIDE SEQUENCE</scope>
    <source>
        <strain evidence="4">02402/16</strain>
        <tissue evidence="4">Leaf</tissue>
    </source>
</reference>
<protein>
    <recommendedName>
        <fullName evidence="3">DUF4218 domain-containing protein</fullName>
    </recommendedName>
</protein>
<keyword evidence="1" id="KW-0175">Coiled coil</keyword>
<feature type="region of interest" description="Disordered" evidence="2">
    <location>
        <begin position="105"/>
        <end position="135"/>
    </location>
</feature>
<evidence type="ECO:0000313" key="5">
    <source>
        <dbReference type="Proteomes" id="UP001231189"/>
    </source>
</evidence>
<feature type="domain" description="DUF4218" evidence="3">
    <location>
        <begin position="464"/>
        <end position="564"/>
    </location>
</feature>
<dbReference type="PANTHER" id="PTHR48258:SF9">
    <property type="entry name" value="OS01G0348150 PROTEIN"/>
    <property type="match status" value="1"/>
</dbReference>
<evidence type="ECO:0000256" key="1">
    <source>
        <dbReference type="SAM" id="Coils"/>
    </source>
</evidence>
<dbReference type="EMBL" id="JAUUTY010001447">
    <property type="protein sequence ID" value="KAK1558021.1"/>
    <property type="molecule type" value="Genomic_DNA"/>
</dbReference>
<sequence length="651" mass="74093">MVSNNKDKEPLKENIQDPELKKEDAREDEEVEEAPQEHQQATVASIGVISSPSNIKRSARIATGAVPRHYLAPRTSYPSHYNPYRNLIYDRQTERTPKVVLPSNWDINRSDTAGEKEPEAEEWGNNSKSWDSPSDRLLNRVEHNSEMIRNLIYRIDELQELIEKLLLRTIQIKQRRIPTVPVAGRPARPVEARRRSCSAASPQRRRACYSNAAAPPAQYYNAAARRVDAPPLRDRRLSPPRPHPQRRRPAISSTAPFTCIPNAAALGRRPAPPMLRPPFTRREDAAVKGRLCLKRGRQPLHLLSSRTTSEACRCAISLQDKHMEKVWGSESFIETACQHLLLLVGFDTLIYGKSNDTKEARQDQQSLKDPDDRHPEWFQGRASYALTKEEKVIFFECLSSMKVPSGFSSNIKGIINMAEKKFQNLKSHDCHVIMMQLLPIALRGLLPENVRVAIVKLCAFLNAISQKVINPEVLPRLQNDVVQCLVSFELVFPPSFFNIMTHLLVHLVEEISILGHVFLHNMFPFERFMGVLKKYVRNRARPEGSIAKGYGNEEVIEFCVDFVPDLKPIGLPRSRHEGRLSGKGTIGRKSTICMDDHSMTEAHHTVLTNSSLVAPYFEKHKNILRSDNPGKPESWIRKAHMETFGGWLRKI</sequence>
<dbReference type="PANTHER" id="PTHR48258">
    <property type="entry name" value="DUF4218 DOMAIN-CONTAINING PROTEIN-RELATED"/>
    <property type="match status" value="1"/>
</dbReference>
<feature type="compositionally biased region" description="Basic and acidic residues" evidence="2">
    <location>
        <begin position="225"/>
        <end position="237"/>
    </location>
</feature>
<evidence type="ECO:0000259" key="3">
    <source>
        <dbReference type="Pfam" id="PF13960"/>
    </source>
</evidence>
<feature type="region of interest" description="Disordered" evidence="2">
    <location>
        <begin position="184"/>
        <end position="206"/>
    </location>
</feature>
<evidence type="ECO:0000313" key="4">
    <source>
        <dbReference type="EMBL" id="KAK1558021.1"/>
    </source>
</evidence>
<dbReference type="AlphaFoldDB" id="A0AAD8PHL3"/>
<comment type="caution">
    <text evidence="4">The sequence shown here is derived from an EMBL/GenBank/DDBJ whole genome shotgun (WGS) entry which is preliminary data.</text>
</comment>
<feature type="compositionally biased region" description="Basic and acidic residues" evidence="2">
    <location>
        <begin position="1"/>
        <end position="25"/>
    </location>
</feature>
<feature type="coiled-coil region" evidence="1">
    <location>
        <begin position="148"/>
        <end position="175"/>
    </location>
</feature>
<evidence type="ECO:0000256" key="2">
    <source>
        <dbReference type="SAM" id="MobiDB-lite"/>
    </source>
</evidence>
<dbReference type="InterPro" id="IPR025452">
    <property type="entry name" value="DUF4218"/>
</dbReference>
<dbReference type="Pfam" id="PF13960">
    <property type="entry name" value="DUF4218"/>
    <property type="match status" value="1"/>
</dbReference>